<dbReference type="PANTHER" id="PTHR47326:SF1">
    <property type="entry name" value="HTH PSQ-TYPE DOMAIN-CONTAINING PROTEIN"/>
    <property type="match status" value="1"/>
</dbReference>
<evidence type="ECO:0000313" key="3">
    <source>
        <dbReference type="Proteomes" id="UP000502823"/>
    </source>
</evidence>
<dbReference type="Pfam" id="PF16087">
    <property type="entry name" value="DUF4817"/>
    <property type="match status" value="1"/>
</dbReference>
<evidence type="ECO:0000313" key="2">
    <source>
        <dbReference type="EMBL" id="GFG39446.1"/>
    </source>
</evidence>
<dbReference type="InParanoid" id="A0A6L2Q3Z0"/>
<name>A0A6L2Q3Z0_COPFO</name>
<sequence length="146" mass="17257">MVFSVEQRVFICNTFLKYASWQICRRKFCKKYPDSKVPCKRTVYRIVEKFKKTGSVLDKKKVRRRFVLTEEKLDEIGAQMETCPSKSLHRLAVQSGVSKSSAHRAMKLLNLRPYKIRAAPQFCILIGEARSGYCRWFQESYYHMDE</sequence>
<protein>
    <recommendedName>
        <fullName evidence="1">DUF4817 domain-containing protein</fullName>
    </recommendedName>
</protein>
<dbReference type="Proteomes" id="UP000502823">
    <property type="component" value="Unassembled WGS sequence"/>
</dbReference>
<dbReference type="InterPro" id="IPR032135">
    <property type="entry name" value="DUF4817"/>
</dbReference>
<dbReference type="EMBL" id="BLKM01000900">
    <property type="protein sequence ID" value="GFG39446.1"/>
    <property type="molecule type" value="Genomic_DNA"/>
</dbReference>
<dbReference type="OrthoDB" id="8192496at2759"/>
<keyword evidence="3" id="KW-1185">Reference proteome</keyword>
<comment type="caution">
    <text evidence="2">The sequence shown here is derived from an EMBL/GenBank/DDBJ whole genome shotgun (WGS) entry which is preliminary data.</text>
</comment>
<feature type="domain" description="DUF4817" evidence="1">
    <location>
        <begin position="4"/>
        <end position="56"/>
    </location>
</feature>
<dbReference type="AlphaFoldDB" id="A0A6L2Q3Z0"/>
<evidence type="ECO:0000259" key="1">
    <source>
        <dbReference type="Pfam" id="PF16087"/>
    </source>
</evidence>
<reference evidence="3" key="1">
    <citation type="submission" date="2020-01" db="EMBL/GenBank/DDBJ databases">
        <title>Draft genome sequence of the Termite Coptotermes fromosanus.</title>
        <authorList>
            <person name="Itakura S."/>
            <person name="Yosikawa Y."/>
            <person name="Umezawa K."/>
        </authorList>
    </citation>
    <scope>NUCLEOTIDE SEQUENCE [LARGE SCALE GENOMIC DNA]</scope>
</reference>
<dbReference type="PANTHER" id="PTHR47326">
    <property type="entry name" value="TRANSPOSABLE ELEMENT TC3 TRANSPOSASE-LIKE PROTEIN"/>
    <property type="match status" value="1"/>
</dbReference>
<gene>
    <name evidence="2" type="ORF">Cfor_08395</name>
</gene>
<proteinExistence type="predicted"/>
<organism evidence="2 3">
    <name type="scientific">Coptotermes formosanus</name>
    <name type="common">Formosan subterranean termite</name>
    <dbReference type="NCBI Taxonomy" id="36987"/>
    <lineage>
        <taxon>Eukaryota</taxon>
        <taxon>Metazoa</taxon>
        <taxon>Ecdysozoa</taxon>
        <taxon>Arthropoda</taxon>
        <taxon>Hexapoda</taxon>
        <taxon>Insecta</taxon>
        <taxon>Pterygota</taxon>
        <taxon>Neoptera</taxon>
        <taxon>Polyneoptera</taxon>
        <taxon>Dictyoptera</taxon>
        <taxon>Blattodea</taxon>
        <taxon>Blattoidea</taxon>
        <taxon>Termitoidae</taxon>
        <taxon>Rhinotermitidae</taxon>
        <taxon>Coptotermes</taxon>
    </lineage>
</organism>
<accession>A0A6L2Q3Z0</accession>